<dbReference type="RefSeq" id="WP_245787691.1">
    <property type="nucleotide sequence ID" value="NZ_FOEF01000022.1"/>
</dbReference>
<name>A0A1H8YLA4_9PSEU</name>
<dbReference type="STRING" id="394193.SAMN04489732_12286"/>
<dbReference type="Proteomes" id="UP000198582">
    <property type="component" value="Unassembled WGS sequence"/>
</dbReference>
<proteinExistence type="predicted"/>
<evidence type="ECO:0000313" key="1">
    <source>
        <dbReference type="EMBL" id="SEP52801.1"/>
    </source>
</evidence>
<gene>
    <name evidence="1" type="ORF">SAMN04489732_12286</name>
</gene>
<organism evidence="1 2">
    <name type="scientific">Amycolatopsis saalfeldensis</name>
    <dbReference type="NCBI Taxonomy" id="394193"/>
    <lineage>
        <taxon>Bacteria</taxon>
        <taxon>Bacillati</taxon>
        <taxon>Actinomycetota</taxon>
        <taxon>Actinomycetes</taxon>
        <taxon>Pseudonocardiales</taxon>
        <taxon>Pseudonocardiaceae</taxon>
        <taxon>Amycolatopsis</taxon>
    </lineage>
</organism>
<accession>A0A1H8YLA4</accession>
<dbReference type="AlphaFoldDB" id="A0A1H8YLA4"/>
<evidence type="ECO:0008006" key="3">
    <source>
        <dbReference type="Google" id="ProtNLM"/>
    </source>
</evidence>
<evidence type="ECO:0000313" key="2">
    <source>
        <dbReference type="Proteomes" id="UP000198582"/>
    </source>
</evidence>
<protein>
    <recommendedName>
        <fullName evidence="3">Flavodoxin</fullName>
    </recommendedName>
</protein>
<dbReference type="SUPFAM" id="SSF52218">
    <property type="entry name" value="Flavoproteins"/>
    <property type="match status" value="1"/>
</dbReference>
<keyword evidence="2" id="KW-1185">Reference proteome</keyword>
<dbReference type="InterPro" id="IPR029039">
    <property type="entry name" value="Flavoprotein-like_sf"/>
</dbReference>
<sequence>MKAVIVCTSVSHGNTRRIADVMGQVLAAPVATPEQVDPAGLAACDLVGFGSGTFLGSFHASPAR</sequence>
<dbReference type="EMBL" id="FOEF01000022">
    <property type="protein sequence ID" value="SEP52801.1"/>
    <property type="molecule type" value="Genomic_DNA"/>
</dbReference>
<reference evidence="1 2" key="1">
    <citation type="submission" date="2016-10" db="EMBL/GenBank/DDBJ databases">
        <authorList>
            <person name="de Groot N.N."/>
        </authorList>
    </citation>
    <scope>NUCLEOTIDE SEQUENCE [LARGE SCALE GENOMIC DNA]</scope>
    <source>
        <strain evidence="1 2">DSM 44993</strain>
    </source>
</reference>